<sequence length="151" mass="16848">MYSLLASLWRWAPLLFRLTQPCQVGNRLVLEEDPLKHNPSHNLGTQEQKLIEALSANHDSEKKVVPQKGQPILSEICTVLDCTGRCIPREQPTPPSPLNLSLDITIAICDIPFSLGPKLSLASRSIALCSLQEYPFFTLNAQSAFVILRDR</sequence>
<organism evidence="2 3">
    <name type="scientific">Fusarium poae</name>
    <dbReference type="NCBI Taxonomy" id="36050"/>
    <lineage>
        <taxon>Eukaryota</taxon>
        <taxon>Fungi</taxon>
        <taxon>Dikarya</taxon>
        <taxon>Ascomycota</taxon>
        <taxon>Pezizomycotina</taxon>
        <taxon>Sordariomycetes</taxon>
        <taxon>Hypocreomycetidae</taxon>
        <taxon>Hypocreales</taxon>
        <taxon>Nectriaceae</taxon>
        <taxon>Fusarium</taxon>
    </lineage>
</organism>
<reference evidence="2 3" key="1">
    <citation type="submission" date="2016-06" db="EMBL/GenBank/DDBJ databases">
        <title>Living apart together: crosstalk between the core and supernumerary genomes in a fungal plant pathogen.</title>
        <authorList>
            <person name="Vanheule A."/>
            <person name="Audenaert K."/>
            <person name="Warris S."/>
            <person name="Van De Geest H."/>
            <person name="Schijlen E."/>
            <person name="Hofte M."/>
            <person name="De Saeger S."/>
            <person name="Haesaert G."/>
            <person name="Waalwijk C."/>
            <person name="Van Der Lee T."/>
        </authorList>
    </citation>
    <scope>NUCLEOTIDE SEQUENCE [LARGE SCALE GENOMIC DNA]</scope>
    <source>
        <strain evidence="2 3">2516</strain>
    </source>
</reference>
<keyword evidence="1" id="KW-0732">Signal</keyword>
<keyword evidence="3" id="KW-1185">Reference proteome</keyword>
<evidence type="ECO:0000313" key="2">
    <source>
        <dbReference type="EMBL" id="OBS18095.1"/>
    </source>
</evidence>
<gene>
    <name evidence="2" type="ORF">FPOA_09823</name>
</gene>
<evidence type="ECO:0000256" key="1">
    <source>
        <dbReference type="SAM" id="SignalP"/>
    </source>
</evidence>
<dbReference type="EMBL" id="LYXU01000004">
    <property type="protein sequence ID" value="OBS18095.1"/>
    <property type="molecule type" value="Genomic_DNA"/>
</dbReference>
<evidence type="ECO:0000313" key="3">
    <source>
        <dbReference type="Proteomes" id="UP000091967"/>
    </source>
</evidence>
<protein>
    <submittedName>
        <fullName evidence="2">Uncharacterized protein</fullName>
    </submittedName>
</protein>
<proteinExistence type="predicted"/>
<comment type="caution">
    <text evidence="2">The sequence shown here is derived from an EMBL/GenBank/DDBJ whole genome shotgun (WGS) entry which is preliminary data.</text>
</comment>
<accession>A0A1B8ACC1</accession>
<dbReference type="Proteomes" id="UP000091967">
    <property type="component" value="Unassembled WGS sequence"/>
</dbReference>
<feature type="signal peptide" evidence="1">
    <location>
        <begin position="1"/>
        <end position="21"/>
    </location>
</feature>
<name>A0A1B8ACC1_FUSPO</name>
<feature type="chain" id="PRO_5008602720" evidence="1">
    <location>
        <begin position="22"/>
        <end position="151"/>
    </location>
</feature>
<dbReference type="AlphaFoldDB" id="A0A1B8ACC1"/>